<dbReference type="GeneID" id="86049193"/>
<gene>
    <name evidence="1" type="ORF">HMPREF9446_01543</name>
</gene>
<dbReference type="AlphaFoldDB" id="F3PS39"/>
<reference evidence="1 2" key="1">
    <citation type="submission" date="2011-02" db="EMBL/GenBank/DDBJ databases">
        <authorList>
            <person name="Weinstock G."/>
            <person name="Sodergren E."/>
            <person name="Clifton S."/>
            <person name="Fulton L."/>
            <person name="Fulton B."/>
            <person name="Courtney L."/>
            <person name="Fronick C."/>
            <person name="Harrison M."/>
            <person name="Strong C."/>
            <person name="Farmer C."/>
            <person name="Delahaunty K."/>
            <person name="Markovic C."/>
            <person name="Hall O."/>
            <person name="Minx P."/>
            <person name="Tomlinson C."/>
            <person name="Mitreva M."/>
            <person name="Hou S."/>
            <person name="Chen J."/>
            <person name="Wollam A."/>
            <person name="Pepin K.H."/>
            <person name="Johnson M."/>
            <person name="Bhonagiri V."/>
            <person name="Zhang X."/>
            <person name="Suruliraj S."/>
            <person name="Warren W."/>
            <person name="Chinwalla A."/>
            <person name="Mardis E.R."/>
            <person name="Wilson R.K."/>
        </authorList>
    </citation>
    <scope>NUCLEOTIDE SEQUENCE [LARGE SCALE GENOMIC DNA]</scope>
    <source>
        <strain evidence="1 2">YIT 12057</strain>
    </source>
</reference>
<dbReference type="EMBL" id="AFBN01000027">
    <property type="protein sequence ID" value="EGF57930.1"/>
    <property type="molecule type" value="Genomic_DNA"/>
</dbReference>
<dbReference type="Proteomes" id="UP000003416">
    <property type="component" value="Unassembled WGS sequence"/>
</dbReference>
<proteinExistence type="predicted"/>
<protein>
    <submittedName>
        <fullName evidence="1">Uncharacterized protein</fullName>
    </submittedName>
</protein>
<dbReference type="HOGENOM" id="CLU_108696_20_5_10"/>
<dbReference type="Gene3D" id="1.10.1200.10">
    <property type="entry name" value="ACP-like"/>
    <property type="match status" value="1"/>
</dbReference>
<organism evidence="1 2">
    <name type="scientific">Bacteroides fluxus YIT 12057</name>
    <dbReference type="NCBI Taxonomy" id="763034"/>
    <lineage>
        <taxon>Bacteria</taxon>
        <taxon>Pseudomonadati</taxon>
        <taxon>Bacteroidota</taxon>
        <taxon>Bacteroidia</taxon>
        <taxon>Bacteroidales</taxon>
        <taxon>Bacteroidaceae</taxon>
        <taxon>Bacteroides</taxon>
    </lineage>
</organism>
<dbReference type="eggNOG" id="COG0236">
    <property type="taxonomic scope" value="Bacteria"/>
</dbReference>
<dbReference type="RefSeq" id="WP_009124821.1">
    <property type="nucleotide sequence ID" value="NZ_GL882624.1"/>
</dbReference>
<evidence type="ECO:0000313" key="1">
    <source>
        <dbReference type="EMBL" id="EGF57930.1"/>
    </source>
</evidence>
<dbReference type="InterPro" id="IPR036736">
    <property type="entry name" value="ACP-like_sf"/>
</dbReference>
<name>F3PS39_9BACE</name>
<keyword evidence="2" id="KW-1185">Reference proteome</keyword>
<dbReference type="SUPFAM" id="SSF47336">
    <property type="entry name" value="ACP-like"/>
    <property type="match status" value="1"/>
</dbReference>
<comment type="caution">
    <text evidence="1">The sequence shown here is derived from an EMBL/GenBank/DDBJ whole genome shotgun (WGS) entry which is preliminary data.</text>
</comment>
<evidence type="ECO:0000313" key="2">
    <source>
        <dbReference type="Proteomes" id="UP000003416"/>
    </source>
</evidence>
<accession>F3PS39</accession>
<sequence>MELEHFIERFAEQFEETDASAFTADTEFKQLDEWSSLMALSIIAMIDEEYEVGIKGDDIRSALTVNDLFIIVKSKRNV</sequence>
<dbReference type="STRING" id="763034.HMPREF9446_01543"/>